<dbReference type="PANTHER" id="PTHR10956">
    <property type="entry name" value="60S RIBOSOMAL PROTEIN L31"/>
    <property type="match status" value="1"/>
</dbReference>
<evidence type="ECO:0000313" key="8">
    <source>
        <dbReference type="Proteomes" id="UP000663829"/>
    </source>
</evidence>
<reference evidence="6" key="1">
    <citation type="submission" date="2021-02" db="EMBL/GenBank/DDBJ databases">
        <authorList>
            <person name="Nowell W R."/>
        </authorList>
    </citation>
    <scope>NUCLEOTIDE SEQUENCE</scope>
</reference>
<dbReference type="CDD" id="cd00463">
    <property type="entry name" value="Ribosomal_L31e"/>
    <property type="match status" value="1"/>
</dbReference>
<accession>A0A813VMI9</accession>
<keyword evidence="8" id="KW-1185">Reference proteome</keyword>
<dbReference type="GO" id="GO:0003735">
    <property type="term" value="F:structural constituent of ribosome"/>
    <property type="evidence" value="ECO:0007669"/>
    <property type="project" value="InterPro"/>
</dbReference>
<evidence type="ECO:0000256" key="1">
    <source>
        <dbReference type="ARBA" id="ARBA00010808"/>
    </source>
</evidence>
<dbReference type="SMART" id="SM01380">
    <property type="entry name" value="Ribosomal_L31e"/>
    <property type="match status" value="1"/>
</dbReference>
<dbReference type="PANTHER" id="PTHR10956:SF0">
    <property type="entry name" value="60S RIBOSOMAL PROTEIN L31"/>
    <property type="match status" value="1"/>
</dbReference>
<dbReference type="InterPro" id="IPR023621">
    <property type="entry name" value="Ribosomal_eL31_dom_sf"/>
</dbReference>
<dbReference type="Proteomes" id="UP000663829">
    <property type="component" value="Unassembled WGS sequence"/>
</dbReference>
<evidence type="ECO:0000313" key="7">
    <source>
        <dbReference type="EMBL" id="CAF3629662.1"/>
    </source>
</evidence>
<comment type="caution">
    <text evidence="6">The sequence shown here is derived from an EMBL/GenBank/DDBJ whole genome shotgun (WGS) entry which is preliminary data.</text>
</comment>
<dbReference type="EMBL" id="CAJNOQ010000824">
    <property type="protein sequence ID" value="CAF0842329.1"/>
    <property type="molecule type" value="Genomic_DNA"/>
</dbReference>
<dbReference type="PROSITE" id="PS01144">
    <property type="entry name" value="RIBOSOMAL_L31E"/>
    <property type="match status" value="1"/>
</dbReference>
<dbReference type="AlphaFoldDB" id="A0A813VMI9"/>
<dbReference type="OrthoDB" id="9739313at2759"/>
<dbReference type="Pfam" id="PF01198">
    <property type="entry name" value="Ribosomal_L31e"/>
    <property type="match status" value="1"/>
</dbReference>
<dbReference type="InterPro" id="IPR000054">
    <property type="entry name" value="Ribosomal_eL31"/>
</dbReference>
<evidence type="ECO:0000256" key="5">
    <source>
        <dbReference type="ARBA" id="ARBA00035337"/>
    </source>
</evidence>
<evidence type="ECO:0000256" key="3">
    <source>
        <dbReference type="ARBA" id="ARBA00023274"/>
    </source>
</evidence>
<gene>
    <name evidence="6" type="ORF">GPM918_LOCUS5629</name>
    <name evidence="7" type="ORF">SRO942_LOCUS5629</name>
</gene>
<name>A0A813VMI9_9BILA</name>
<protein>
    <recommendedName>
        <fullName evidence="4">Large ribosomal subunit protein eL31</fullName>
    </recommendedName>
    <alternativeName>
        <fullName evidence="5">60S ribosomal protein L31</fullName>
    </alternativeName>
</protein>
<evidence type="ECO:0000313" key="6">
    <source>
        <dbReference type="EMBL" id="CAF0842329.1"/>
    </source>
</evidence>
<keyword evidence="2" id="KW-0689">Ribosomal protein</keyword>
<dbReference type="EMBL" id="CAJOBC010000824">
    <property type="protein sequence ID" value="CAF3629662.1"/>
    <property type="molecule type" value="Genomic_DNA"/>
</dbReference>
<organism evidence="6 8">
    <name type="scientific">Didymodactylos carnosus</name>
    <dbReference type="NCBI Taxonomy" id="1234261"/>
    <lineage>
        <taxon>Eukaryota</taxon>
        <taxon>Metazoa</taxon>
        <taxon>Spiralia</taxon>
        <taxon>Gnathifera</taxon>
        <taxon>Rotifera</taxon>
        <taxon>Eurotatoria</taxon>
        <taxon>Bdelloidea</taxon>
        <taxon>Philodinida</taxon>
        <taxon>Philodinidae</taxon>
        <taxon>Didymodactylos</taxon>
    </lineage>
</organism>
<evidence type="ECO:0000256" key="4">
    <source>
        <dbReference type="ARBA" id="ARBA00035230"/>
    </source>
</evidence>
<dbReference type="SUPFAM" id="SSF54575">
    <property type="entry name" value="Ribosomal protein L31e"/>
    <property type="match status" value="1"/>
</dbReference>
<evidence type="ECO:0000256" key="2">
    <source>
        <dbReference type="ARBA" id="ARBA00022980"/>
    </source>
</evidence>
<dbReference type="GO" id="GO:0022625">
    <property type="term" value="C:cytosolic large ribosomal subunit"/>
    <property type="evidence" value="ECO:0007669"/>
    <property type="project" value="TreeGrafter"/>
</dbReference>
<keyword evidence="3" id="KW-0687">Ribonucleoprotein</keyword>
<comment type="similarity">
    <text evidence="1">Belongs to the eukaryotic ribosomal protein eL31 family.</text>
</comment>
<dbReference type="GO" id="GO:0002181">
    <property type="term" value="P:cytoplasmic translation"/>
    <property type="evidence" value="ECO:0007669"/>
    <property type="project" value="TreeGrafter"/>
</dbReference>
<dbReference type="InterPro" id="IPR020052">
    <property type="entry name" value="Ribosomal_eL31_CS"/>
</dbReference>
<dbReference type="Proteomes" id="UP000681722">
    <property type="component" value="Unassembled WGS sequence"/>
</dbReference>
<proteinExistence type="inferred from homology"/>
<sequence>MAPNKNAEKKKQITNEVVTREYTINLHKRLHGVAFKKRAPCAVKEIKRFAEKMMRAPDVRIDSELNKEIWSQGINHVPYRVRIRLARQRNEDEDSPHKLYTLVTYVRVPTFKGLMTANVDNE</sequence>
<dbReference type="Gene3D" id="3.10.440.10">
    <property type="match status" value="1"/>
</dbReference>
<dbReference type="FunFam" id="3.10.440.10:FF:000001">
    <property type="entry name" value="60S ribosomal protein L31"/>
    <property type="match status" value="1"/>
</dbReference>